<sequence length="134" mass="15159">MAEKIHVSEEELKKIDPEKYEKKFSEDGFWNKIKKNAAQIGVKIIYQALQLYYVTKQPNCPTKVKVGIYGALGYLISPIDVISDFIPLMGYTDDASVIAAAIVLAQLYITDEVRLQAKEKIRDILGDEYADELV</sequence>
<comment type="caution">
    <text evidence="6">The sequence shown here is derived from an EMBL/GenBank/DDBJ whole genome shotgun (WGS) entry which is preliminary data.</text>
</comment>
<dbReference type="EMBL" id="VTOY01000007">
    <property type="protein sequence ID" value="TYZ21951.1"/>
    <property type="molecule type" value="Genomic_DNA"/>
</dbReference>
<dbReference type="AlphaFoldDB" id="A0A5D6W0J3"/>
<dbReference type="InterPro" id="IPR010652">
    <property type="entry name" value="DUF1232"/>
</dbReference>
<evidence type="ECO:0000259" key="5">
    <source>
        <dbReference type="Pfam" id="PF06803"/>
    </source>
</evidence>
<comment type="subcellular location">
    <subcellularLocation>
        <location evidence="1">Endomembrane system</location>
        <topology evidence="1">Multi-pass membrane protein</topology>
    </subcellularLocation>
</comment>
<dbReference type="GO" id="GO:0012505">
    <property type="term" value="C:endomembrane system"/>
    <property type="evidence" value="ECO:0007669"/>
    <property type="project" value="UniProtKB-SubCell"/>
</dbReference>
<dbReference type="RefSeq" id="WP_149171725.1">
    <property type="nucleotide sequence ID" value="NZ_VTOY01000007.1"/>
</dbReference>
<keyword evidence="4" id="KW-0472">Membrane</keyword>
<feature type="domain" description="DUF1232" evidence="5">
    <location>
        <begin position="64"/>
        <end position="99"/>
    </location>
</feature>
<reference evidence="6 7" key="1">
    <citation type="submission" date="2019-08" db="EMBL/GenBank/DDBJ databases">
        <title>Selenomonas sp. mPRGC5 and Selenomonas sp. mPRGC8 isolated from ruminal fluid of dairy goat (Capra hircus).</title>
        <authorList>
            <person name="Poothong S."/>
            <person name="Nuengjamnong C."/>
            <person name="Tanasupawat S."/>
        </authorList>
    </citation>
    <scope>NUCLEOTIDE SEQUENCE [LARGE SCALE GENOMIC DNA]</scope>
    <source>
        <strain evidence="7">mPRGC5</strain>
    </source>
</reference>
<proteinExistence type="predicted"/>
<keyword evidence="7" id="KW-1185">Reference proteome</keyword>
<evidence type="ECO:0000256" key="4">
    <source>
        <dbReference type="ARBA" id="ARBA00023136"/>
    </source>
</evidence>
<dbReference type="Proteomes" id="UP000323646">
    <property type="component" value="Unassembled WGS sequence"/>
</dbReference>
<evidence type="ECO:0000256" key="2">
    <source>
        <dbReference type="ARBA" id="ARBA00022692"/>
    </source>
</evidence>
<keyword evidence="3" id="KW-1133">Transmembrane helix</keyword>
<keyword evidence="2" id="KW-0812">Transmembrane</keyword>
<evidence type="ECO:0000313" key="6">
    <source>
        <dbReference type="EMBL" id="TYZ21951.1"/>
    </source>
</evidence>
<evidence type="ECO:0000313" key="7">
    <source>
        <dbReference type="Proteomes" id="UP000323646"/>
    </source>
</evidence>
<dbReference type="InterPro" id="IPR016983">
    <property type="entry name" value="UCP031804"/>
</dbReference>
<dbReference type="Pfam" id="PF06803">
    <property type="entry name" value="DUF1232"/>
    <property type="match status" value="1"/>
</dbReference>
<organism evidence="6 7">
    <name type="scientific">Selenomonas ruminis</name>
    <dbReference type="NCBI Taxonomy" id="2593411"/>
    <lineage>
        <taxon>Bacteria</taxon>
        <taxon>Bacillati</taxon>
        <taxon>Bacillota</taxon>
        <taxon>Negativicutes</taxon>
        <taxon>Selenomonadales</taxon>
        <taxon>Selenomonadaceae</taxon>
        <taxon>Selenomonas</taxon>
    </lineage>
</organism>
<gene>
    <name evidence="6" type="ORF">FZ040_09215</name>
</gene>
<evidence type="ECO:0000256" key="3">
    <source>
        <dbReference type="ARBA" id="ARBA00022989"/>
    </source>
</evidence>
<name>A0A5D6W0J3_9FIRM</name>
<accession>A0A5D6W0J3</accession>
<dbReference type="OrthoDB" id="9800202at2"/>
<protein>
    <submittedName>
        <fullName evidence="6">DUF1232 domain-containing protein</fullName>
    </submittedName>
</protein>
<evidence type="ECO:0000256" key="1">
    <source>
        <dbReference type="ARBA" id="ARBA00004127"/>
    </source>
</evidence>
<dbReference type="PIRSF" id="PIRSF031804">
    <property type="entry name" value="UCP031804"/>
    <property type="match status" value="1"/>
</dbReference>